<dbReference type="AlphaFoldDB" id="A0A5E8AK92"/>
<dbReference type="EC" id="2.7.13.3" evidence="2"/>
<evidence type="ECO:0000256" key="4">
    <source>
        <dbReference type="ARBA" id="ARBA00022679"/>
    </source>
</evidence>
<accession>A0A5E8AK92</accession>
<keyword evidence="3" id="KW-0597">Phosphoprotein</keyword>
<keyword evidence="6" id="KW-0418">Kinase</keyword>
<dbReference type="PANTHER" id="PTHR41523:SF8">
    <property type="entry name" value="ETHYLENE RESPONSE SENSOR PROTEIN"/>
    <property type="match status" value="1"/>
</dbReference>
<dbReference type="GO" id="GO:0004673">
    <property type="term" value="F:protein histidine kinase activity"/>
    <property type="evidence" value="ECO:0007669"/>
    <property type="project" value="UniProtKB-EC"/>
</dbReference>
<evidence type="ECO:0000313" key="9">
    <source>
        <dbReference type="Proteomes" id="UP000326857"/>
    </source>
</evidence>
<dbReference type="EMBL" id="CABVLI010000047">
    <property type="protein sequence ID" value="VVT29885.1"/>
    <property type="molecule type" value="Genomic_DNA"/>
</dbReference>
<comment type="catalytic activity">
    <reaction evidence="1">
        <text>ATP + protein L-histidine = ADP + protein N-phospho-L-histidine.</text>
        <dbReference type="EC" id="2.7.13.3"/>
    </reaction>
</comment>
<evidence type="ECO:0000256" key="1">
    <source>
        <dbReference type="ARBA" id="ARBA00000085"/>
    </source>
</evidence>
<evidence type="ECO:0000256" key="6">
    <source>
        <dbReference type="ARBA" id="ARBA00022777"/>
    </source>
</evidence>
<keyword evidence="4" id="KW-0808">Transferase</keyword>
<dbReference type="RefSeq" id="WP_199861016.1">
    <property type="nucleotide sequence ID" value="NZ_LR701528.1"/>
</dbReference>
<reference evidence="8 9" key="1">
    <citation type="submission" date="2019-09" db="EMBL/GenBank/DDBJ databases">
        <authorList>
            <person name="Dittami M. S."/>
        </authorList>
    </citation>
    <scope>NUCLEOTIDE SEQUENCE [LARGE SCALE GENOMIC DNA]</scope>
    <source>
        <strain evidence="8">SPHINGO391</strain>
    </source>
</reference>
<keyword evidence="7" id="KW-0067">ATP-binding</keyword>
<evidence type="ECO:0000256" key="3">
    <source>
        <dbReference type="ARBA" id="ARBA00022553"/>
    </source>
</evidence>
<name>A0A5E8AK92_9SPHN</name>
<dbReference type="InterPro" id="IPR036890">
    <property type="entry name" value="HATPase_C_sf"/>
</dbReference>
<dbReference type="GO" id="GO:0005524">
    <property type="term" value="F:ATP binding"/>
    <property type="evidence" value="ECO:0007669"/>
    <property type="project" value="UniProtKB-KW"/>
</dbReference>
<dbReference type="Gene3D" id="3.30.565.10">
    <property type="entry name" value="Histidine kinase-like ATPase, C-terminal domain"/>
    <property type="match status" value="1"/>
</dbReference>
<protein>
    <recommendedName>
        <fullName evidence="2">histidine kinase</fullName>
        <ecNumber evidence="2">2.7.13.3</ecNumber>
    </recommendedName>
</protein>
<evidence type="ECO:0000256" key="7">
    <source>
        <dbReference type="ARBA" id="ARBA00022840"/>
    </source>
</evidence>
<gene>
    <name evidence="8" type="ORF">SPHINGO391_510190</name>
</gene>
<sequence>MIQQDPIECPCVEAVYARELSHRAANALQQAIAAVHLSKRGAVDLDEVMVRLHATAALHHVLGQASGGLVNAADEINDVCAASVAAAGADDNVTVAVDLDAVLAERAVLRPVLMIVAELVSNALRHAFPENFGTVHLEMRHSGMTTFLVVEDDGVCGGWHRPGGEGGGIIDGLAHSAGGRVVRSLTPGGSSRVEVILPSLAAAAASPVGHA</sequence>
<evidence type="ECO:0000256" key="2">
    <source>
        <dbReference type="ARBA" id="ARBA00012438"/>
    </source>
</evidence>
<keyword evidence="5" id="KW-0547">Nucleotide-binding</keyword>
<dbReference type="PANTHER" id="PTHR41523">
    <property type="entry name" value="TWO-COMPONENT SYSTEM SENSOR PROTEIN"/>
    <property type="match status" value="1"/>
</dbReference>
<evidence type="ECO:0000256" key="5">
    <source>
        <dbReference type="ARBA" id="ARBA00022741"/>
    </source>
</evidence>
<evidence type="ECO:0000313" key="8">
    <source>
        <dbReference type="EMBL" id="VVT29885.1"/>
    </source>
</evidence>
<dbReference type="Proteomes" id="UP000326857">
    <property type="component" value="Unassembled WGS sequence"/>
</dbReference>
<organism evidence="8 9">
    <name type="scientific">Sphingomonas aurantiaca</name>
    <dbReference type="NCBI Taxonomy" id="185949"/>
    <lineage>
        <taxon>Bacteria</taxon>
        <taxon>Pseudomonadati</taxon>
        <taxon>Pseudomonadota</taxon>
        <taxon>Alphaproteobacteria</taxon>
        <taxon>Sphingomonadales</taxon>
        <taxon>Sphingomonadaceae</taxon>
        <taxon>Sphingomonas</taxon>
    </lineage>
</organism>
<dbReference type="SUPFAM" id="SSF55874">
    <property type="entry name" value="ATPase domain of HSP90 chaperone/DNA topoisomerase II/histidine kinase"/>
    <property type="match status" value="1"/>
</dbReference>
<proteinExistence type="predicted"/>